<evidence type="ECO:0000313" key="2">
    <source>
        <dbReference type="WBParaSite" id="ACRNAN_scaffold3998.g10551.t1"/>
    </source>
</evidence>
<reference evidence="2" key="1">
    <citation type="submission" date="2022-11" db="UniProtKB">
        <authorList>
            <consortium name="WormBaseParasite"/>
        </authorList>
    </citation>
    <scope>IDENTIFICATION</scope>
</reference>
<accession>A0A914DUF6</accession>
<proteinExistence type="predicted"/>
<evidence type="ECO:0000313" key="1">
    <source>
        <dbReference type="Proteomes" id="UP000887540"/>
    </source>
</evidence>
<dbReference type="Proteomes" id="UP000887540">
    <property type="component" value="Unplaced"/>
</dbReference>
<organism evidence="1 2">
    <name type="scientific">Acrobeloides nanus</name>
    <dbReference type="NCBI Taxonomy" id="290746"/>
    <lineage>
        <taxon>Eukaryota</taxon>
        <taxon>Metazoa</taxon>
        <taxon>Ecdysozoa</taxon>
        <taxon>Nematoda</taxon>
        <taxon>Chromadorea</taxon>
        <taxon>Rhabditida</taxon>
        <taxon>Tylenchina</taxon>
        <taxon>Cephalobomorpha</taxon>
        <taxon>Cephaloboidea</taxon>
        <taxon>Cephalobidae</taxon>
        <taxon>Acrobeloides</taxon>
    </lineage>
</organism>
<protein>
    <submittedName>
        <fullName evidence="2">Uncharacterized protein</fullName>
    </submittedName>
</protein>
<sequence>MDHVIPETPFTIDFVLEQIKNSKWHKGCDLKNLISYESKEIGKGVAFLSRIMRLNFSWNDPTIRPTSIVLKVPGIQDYKKLMPANSSKEELEYLDDQGERHLEVAHGVPKFFYGHQYSRQHNKGLMILEDLSIRASTMRMFPGLTNEQVFIVYLYITTG</sequence>
<name>A0A914DUF6_9BILA</name>
<keyword evidence="1" id="KW-1185">Reference proteome</keyword>
<dbReference type="AlphaFoldDB" id="A0A914DUF6"/>
<dbReference type="WBParaSite" id="ACRNAN_scaffold3998.g10551.t1">
    <property type="protein sequence ID" value="ACRNAN_scaffold3998.g10551.t1"/>
    <property type="gene ID" value="ACRNAN_scaffold3998.g10551"/>
</dbReference>